<evidence type="ECO:0000256" key="1">
    <source>
        <dbReference type="SAM" id="MobiDB-lite"/>
    </source>
</evidence>
<evidence type="ECO:0000313" key="4">
    <source>
        <dbReference type="Proteomes" id="UP000428333"/>
    </source>
</evidence>
<name>A0A6A4LHI5_9ERIC</name>
<sequence length="121" mass="13053">MPLNLDDEPSFVVHIADSSSKFSGIAENSSLRLDQLSDVLGGMRIEKRGIGDRPYPPSPVGYMVDATKLILENIVLFIVCLAAARVLSKATILKRNSKKTHGSDNPVSASATDAQRMKLGK</sequence>
<protein>
    <submittedName>
        <fullName evidence="3">Uncharacterized protein</fullName>
    </submittedName>
</protein>
<dbReference type="OrthoDB" id="10525834at2759"/>
<feature type="compositionally biased region" description="Polar residues" evidence="1">
    <location>
        <begin position="103"/>
        <end position="113"/>
    </location>
</feature>
<keyword evidence="2" id="KW-1133">Transmembrane helix</keyword>
<evidence type="ECO:0000256" key="2">
    <source>
        <dbReference type="SAM" id="Phobius"/>
    </source>
</evidence>
<reference evidence="3 4" key="1">
    <citation type="journal article" date="2019" name="Genome Biol. Evol.">
        <title>The Rhododendron genome and chromosomal organization provide insight into shared whole-genome duplications across the heath family (Ericaceae).</title>
        <authorList>
            <person name="Soza V.L."/>
            <person name="Lindsley D."/>
            <person name="Waalkes A."/>
            <person name="Ramage E."/>
            <person name="Patwardhan R.P."/>
            <person name="Burton J.N."/>
            <person name="Adey A."/>
            <person name="Kumar A."/>
            <person name="Qiu R."/>
            <person name="Shendure J."/>
            <person name="Hall B."/>
        </authorList>
    </citation>
    <scope>NUCLEOTIDE SEQUENCE [LARGE SCALE GENOMIC DNA]</scope>
    <source>
        <strain evidence="3">RSF 1966-606</strain>
    </source>
</reference>
<keyword evidence="2" id="KW-0472">Membrane</keyword>
<proteinExistence type="predicted"/>
<feature type="transmembrane region" description="Helical" evidence="2">
    <location>
        <begin position="69"/>
        <end position="88"/>
    </location>
</feature>
<dbReference type="Proteomes" id="UP000428333">
    <property type="component" value="Linkage Group LG05"/>
</dbReference>
<organism evidence="3 4">
    <name type="scientific">Rhododendron williamsianum</name>
    <dbReference type="NCBI Taxonomy" id="262921"/>
    <lineage>
        <taxon>Eukaryota</taxon>
        <taxon>Viridiplantae</taxon>
        <taxon>Streptophyta</taxon>
        <taxon>Embryophyta</taxon>
        <taxon>Tracheophyta</taxon>
        <taxon>Spermatophyta</taxon>
        <taxon>Magnoliopsida</taxon>
        <taxon>eudicotyledons</taxon>
        <taxon>Gunneridae</taxon>
        <taxon>Pentapetalae</taxon>
        <taxon>asterids</taxon>
        <taxon>Ericales</taxon>
        <taxon>Ericaceae</taxon>
        <taxon>Ericoideae</taxon>
        <taxon>Rhodoreae</taxon>
        <taxon>Rhododendron</taxon>
    </lineage>
</organism>
<feature type="non-terminal residue" evidence="3">
    <location>
        <position position="1"/>
    </location>
</feature>
<gene>
    <name evidence="3" type="ORF">C3L33_08013</name>
</gene>
<dbReference type="AlphaFoldDB" id="A0A6A4LHI5"/>
<feature type="region of interest" description="Disordered" evidence="1">
    <location>
        <begin position="95"/>
        <end position="121"/>
    </location>
</feature>
<comment type="caution">
    <text evidence="3">The sequence shown here is derived from an EMBL/GenBank/DDBJ whole genome shotgun (WGS) entry which is preliminary data.</text>
</comment>
<evidence type="ECO:0000313" key="3">
    <source>
        <dbReference type="EMBL" id="KAE9460086.1"/>
    </source>
</evidence>
<dbReference type="EMBL" id="QEFC01001144">
    <property type="protein sequence ID" value="KAE9460086.1"/>
    <property type="molecule type" value="Genomic_DNA"/>
</dbReference>
<accession>A0A6A4LHI5</accession>
<keyword evidence="2" id="KW-0812">Transmembrane</keyword>
<keyword evidence="4" id="KW-1185">Reference proteome</keyword>